<dbReference type="InterPro" id="IPR007685">
    <property type="entry name" value="RelA_SpoT"/>
</dbReference>
<dbReference type="GO" id="GO:0015969">
    <property type="term" value="P:guanosine tetraphosphate metabolic process"/>
    <property type="evidence" value="ECO:0007669"/>
    <property type="project" value="InterPro"/>
</dbReference>
<feature type="domain" description="HD" evidence="6">
    <location>
        <begin position="129"/>
        <end position="251"/>
    </location>
</feature>
<keyword evidence="7" id="KW-0378">Hydrolase</keyword>
<dbReference type="FunFam" id="1.10.3210.10:FF:000001">
    <property type="entry name" value="GTP pyrophosphokinase RelA"/>
    <property type="match status" value="1"/>
</dbReference>
<keyword evidence="4" id="KW-0547">Nucleotide-binding</keyword>
<dbReference type="AlphaFoldDB" id="A0A1Y1IMU4"/>
<keyword evidence="8" id="KW-1185">Reference proteome</keyword>
<dbReference type="InterPro" id="IPR004095">
    <property type="entry name" value="TGS"/>
</dbReference>
<dbReference type="Pfam" id="PF13328">
    <property type="entry name" value="HD_4"/>
    <property type="match status" value="1"/>
</dbReference>
<evidence type="ECO:0000256" key="4">
    <source>
        <dbReference type="ARBA" id="ARBA00023134"/>
    </source>
</evidence>
<dbReference type="Gene3D" id="1.10.3210.10">
    <property type="entry name" value="Hypothetical protein af1432"/>
    <property type="match status" value="1"/>
</dbReference>
<dbReference type="CDD" id="cd05399">
    <property type="entry name" value="NT_Rel-Spo_like"/>
    <property type="match status" value="1"/>
</dbReference>
<dbReference type="CDD" id="cd00077">
    <property type="entry name" value="HDc"/>
    <property type="match status" value="1"/>
</dbReference>
<evidence type="ECO:0000313" key="7">
    <source>
        <dbReference type="EMBL" id="GAQ89927.1"/>
    </source>
</evidence>
<dbReference type="PANTHER" id="PTHR21262">
    <property type="entry name" value="GUANOSINE-3',5'-BIS DIPHOSPHATE 3'-PYROPHOSPHOHYDROLASE"/>
    <property type="match status" value="1"/>
</dbReference>
<evidence type="ECO:0000256" key="3">
    <source>
        <dbReference type="ARBA" id="ARBA00023016"/>
    </source>
</evidence>
<dbReference type="GO" id="GO:0016787">
    <property type="term" value="F:hydrolase activity"/>
    <property type="evidence" value="ECO:0007669"/>
    <property type="project" value="UniProtKB-KW"/>
</dbReference>
<feature type="region of interest" description="Disordered" evidence="5">
    <location>
        <begin position="332"/>
        <end position="389"/>
    </location>
</feature>
<feature type="compositionally biased region" description="Acidic residues" evidence="5">
    <location>
        <begin position="371"/>
        <end position="382"/>
    </location>
</feature>
<keyword evidence="4" id="KW-0342">GTP-binding</keyword>
<dbReference type="SMART" id="SM00954">
    <property type="entry name" value="RelA_SpoT"/>
    <property type="match status" value="1"/>
</dbReference>
<keyword evidence="3" id="KW-0346">Stress response</keyword>
<dbReference type="InterPro" id="IPR056011">
    <property type="entry name" value="DUF7589"/>
</dbReference>
<dbReference type="Gene3D" id="3.30.460.10">
    <property type="entry name" value="Beta Polymerase, domain 2"/>
    <property type="match status" value="1"/>
</dbReference>
<dbReference type="EC" id="2.7.6.5" evidence="2"/>
<feature type="compositionally biased region" description="Basic and acidic residues" evidence="5">
    <location>
        <begin position="355"/>
        <end position="370"/>
    </location>
</feature>
<dbReference type="FunFam" id="3.30.460.10:FF:000030">
    <property type="entry name" value="Putative GTP diphosphokinase RSH2 chloroplastic"/>
    <property type="match status" value="1"/>
</dbReference>
<organism evidence="7 8">
    <name type="scientific">Klebsormidium nitens</name>
    <name type="common">Green alga</name>
    <name type="synonym">Ulothrix nitens</name>
    <dbReference type="NCBI Taxonomy" id="105231"/>
    <lineage>
        <taxon>Eukaryota</taxon>
        <taxon>Viridiplantae</taxon>
        <taxon>Streptophyta</taxon>
        <taxon>Klebsormidiophyceae</taxon>
        <taxon>Klebsormidiales</taxon>
        <taxon>Klebsormidiaceae</taxon>
        <taxon>Klebsormidium</taxon>
    </lineage>
</organism>
<dbReference type="OMA" id="HIGQFRK"/>
<dbReference type="InterPro" id="IPR003607">
    <property type="entry name" value="HD/PDEase_dom"/>
</dbReference>
<evidence type="ECO:0000313" key="8">
    <source>
        <dbReference type="Proteomes" id="UP000054558"/>
    </source>
</evidence>
<evidence type="ECO:0000259" key="6">
    <source>
        <dbReference type="PROSITE" id="PS51831"/>
    </source>
</evidence>
<dbReference type="SMART" id="SM00471">
    <property type="entry name" value="HDc"/>
    <property type="match status" value="1"/>
</dbReference>
<dbReference type="GO" id="GO:0009507">
    <property type="term" value="C:chloroplast"/>
    <property type="evidence" value="ECO:0000318"/>
    <property type="project" value="GO_Central"/>
</dbReference>
<accession>A0A1Y1IMU4</accession>
<feature type="region of interest" description="Disordered" evidence="5">
    <location>
        <begin position="609"/>
        <end position="628"/>
    </location>
</feature>
<proteinExistence type="inferred from homology"/>
<dbReference type="Pfam" id="PF04607">
    <property type="entry name" value="RelA_SpoT"/>
    <property type="match status" value="1"/>
</dbReference>
<sequence length="900" mass="99227">MRALKPFLFSRKPSHTRQRGVISASAPVGTLVEIVAAGTQASNSSGHVIANLAAVANVALTAVAVAATAYLSPYADGIAGRHEEKRVRTIIEGVDVTGFQVFAEADVKRAIDYAKEAHKGQMRRTGEPYITHCIHTALILAALVPAEGSRAVNTIVAGVLHDVLDDTNRKREDVKRNFGEEVAGLVAGVSRLSHINQLLRRHRRTSAERNPSTSTGTLTHDDVSNLRVMLLGMINDPRMVLIKLADRLHNMRTIYALPPSKAAAVAQETLAIWCSLAARLGVWGVKAELEDLCFAVLQPELFRKLRAELADLWTPERDWRFVRRQAMIRERIRQERPQKQNKGLKLSADGGVSKAKREREREEDERREQAQIEEDAKEEEEQPSTQDLLKAVVPFNLLTDQARRGRQREGAGSLAQASTMLDQARRPHEEGGEPHRPKVIRDAAVALAALGACEDALSSELLITQPYVPGMEVTLSGRLKSLYSAHCKMRRKGVSLAQIYDARALRVVVGDGNGTQHVAAVEGCYDLLRTVHGLWPPIGGEFDDYIVNPKPTGYQSLHTAVIGPDGAPLEVQIRTQSMHEQAEYGVAAHWMYKESGNMDFSLDSLSPWGKGSGQGADKTGAESQAETSGVGVTYQDKYPYRTQIREGHPALRIDEGRLLAAVVVRAENDGRNLLVAVSFALGAREAVAAGRTRGRRKRWETYAKLHKLVGDKKWTLPGHGDWTHCLERYTLCSDGIYHKEDAYGHKLPTFVQMLELSSEEEEEYGDILGKVAQGIEVEDTDIEDEGEELGAANGAGMPTNMARLNNKVRLLRSMLQWEREIRDETVEDALRKPEAPELTSTLTEVLVIRWPDGEIVSLPAGSSAEDLVRQVGETQKIVIINGKAVTPNARLKDGDLVELR</sequence>
<dbReference type="Pfam" id="PF24500">
    <property type="entry name" value="DUF7589"/>
    <property type="match status" value="1"/>
</dbReference>
<dbReference type="EMBL" id="DF237527">
    <property type="protein sequence ID" value="GAQ89927.1"/>
    <property type="molecule type" value="Genomic_DNA"/>
</dbReference>
<dbReference type="STRING" id="105231.A0A1Y1IMU4"/>
<evidence type="ECO:0000256" key="1">
    <source>
        <dbReference type="ARBA" id="ARBA00007476"/>
    </source>
</evidence>
<dbReference type="InterPro" id="IPR043519">
    <property type="entry name" value="NT_sf"/>
</dbReference>
<dbReference type="GO" id="GO:0005525">
    <property type="term" value="F:GTP binding"/>
    <property type="evidence" value="ECO:0007669"/>
    <property type="project" value="UniProtKB-KW"/>
</dbReference>
<gene>
    <name evidence="7" type="ORF">KFL_005780050</name>
</gene>
<dbReference type="Proteomes" id="UP000054558">
    <property type="component" value="Unassembled WGS sequence"/>
</dbReference>
<dbReference type="SUPFAM" id="SSF109604">
    <property type="entry name" value="HD-domain/PDEase-like"/>
    <property type="match status" value="1"/>
</dbReference>
<protein>
    <recommendedName>
        <fullName evidence="2">GTP diphosphokinase</fullName>
        <ecNumber evidence="2">2.7.6.5</ecNumber>
    </recommendedName>
</protein>
<dbReference type="GO" id="GO:0008728">
    <property type="term" value="F:GTP diphosphokinase activity"/>
    <property type="evidence" value="ECO:0007669"/>
    <property type="project" value="UniProtKB-EC"/>
</dbReference>
<evidence type="ECO:0000256" key="5">
    <source>
        <dbReference type="SAM" id="MobiDB-lite"/>
    </source>
</evidence>
<dbReference type="OrthoDB" id="430679at2759"/>
<feature type="region of interest" description="Disordered" evidence="5">
    <location>
        <begin position="403"/>
        <end position="436"/>
    </location>
</feature>
<reference evidence="7 8" key="1">
    <citation type="journal article" date="2014" name="Nat. Commun.">
        <title>Klebsormidium flaccidum genome reveals primary factors for plant terrestrial adaptation.</title>
        <authorList>
            <person name="Hori K."/>
            <person name="Maruyama F."/>
            <person name="Fujisawa T."/>
            <person name="Togashi T."/>
            <person name="Yamamoto N."/>
            <person name="Seo M."/>
            <person name="Sato S."/>
            <person name="Yamada T."/>
            <person name="Mori H."/>
            <person name="Tajima N."/>
            <person name="Moriyama T."/>
            <person name="Ikeuchi M."/>
            <person name="Watanabe M."/>
            <person name="Wada H."/>
            <person name="Kobayashi K."/>
            <person name="Saito M."/>
            <person name="Masuda T."/>
            <person name="Sasaki-Sekimoto Y."/>
            <person name="Mashiguchi K."/>
            <person name="Awai K."/>
            <person name="Shimojima M."/>
            <person name="Masuda S."/>
            <person name="Iwai M."/>
            <person name="Nobusawa T."/>
            <person name="Narise T."/>
            <person name="Kondo S."/>
            <person name="Saito H."/>
            <person name="Sato R."/>
            <person name="Murakawa M."/>
            <person name="Ihara Y."/>
            <person name="Oshima-Yamada Y."/>
            <person name="Ohtaka K."/>
            <person name="Satoh M."/>
            <person name="Sonobe K."/>
            <person name="Ishii M."/>
            <person name="Ohtani R."/>
            <person name="Kanamori-Sato M."/>
            <person name="Honoki R."/>
            <person name="Miyazaki D."/>
            <person name="Mochizuki H."/>
            <person name="Umetsu J."/>
            <person name="Higashi K."/>
            <person name="Shibata D."/>
            <person name="Kamiya Y."/>
            <person name="Sato N."/>
            <person name="Nakamura Y."/>
            <person name="Tabata S."/>
            <person name="Ida S."/>
            <person name="Kurokawa K."/>
            <person name="Ohta H."/>
        </authorList>
    </citation>
    <scope>NUCLEOTIDE SEQUENCE [LARGE SCALE GENOMIC DNA]</scope>
    <source>
        <strain evidence="7 8">NIES-2285</strain>
    </source>
</reference>
<name>A0A1Y1IMU4_KLENI</name>
<dbReference type="Pfam" id="PF02824">
    <property type="entry name" value="TGS"/>
    <property type="match status" value="1"/>
</dbReference>
<feature type="compositionally biased region" description="Basic and acidic residues" evidence="5">
    <location>
        <begin position="423"/>
        <end position="436"/>
    </location>
</feature>
<evidence type="ECO:0000256" key="2">
    <source>
        <dbReference type="ARBA" id="ARBA00013251"/>
    </source>
</evidence>
<dbReference type="InterPro" id="IPR006674">
    <property type="entry name" value="HD_domain"/>
</dbReference>
<dbReference type="PANTHER" id="PTHR21262:SF31">
    <property type="entry name" value="GTP PYROPHOSPHOKINASE"/>
    <property type="match status" value="1"/>
</dbReference>
<dbReference type="SUPFAM" id="SSF81301">
    <property type="entry name" value="Nucleotidyltransferase"/>
    <property type="match status" value="1"/>
</dbReference>
<dbReference type="PROSITE" id="PS51831">
    <property type="entry name" value="HD"/>
    <property type="match status" value="1"/>
</dbReference>
<comment type="similarity">
    <text evidence="1">Belongs to the RelA/SpoT family.</text>
</comment>